<dbReference type="AlphaFoldDB" id="A0A1H9EFY5"/>
<dbReference type="EMBL" id="FOEN01000007">
    <property type="protein sequence ID" value="SEQ24545.1"/>
    <property type="molecule type" value="Genomic_DNA"/>
</dbReference>
<protein>
    <submittedName>
        <fullName evidence="2">Predicted acetyltransferase</fullName>
    </submittedName>
</protein>
<sequence length="168" mass="19596">MKLRRPNEQYLDAYRQAIQEDYLHRPHLPCLFLNPDTIIQKAVYYEYEENLPPGIVNSSIFWLIDQNKFIGEIHIRHQLTPALLNYGGHIGYEVRWSEEGKGYGTQMLSKGLEYCRETLGLARVLLTCDDNNWGSIRVIEKNGGILQNKLINELGRGTVTSRRYWIEL</sequence>
<keyword evidence="2" id="KW-0808">Transferase</keyword>
<dbReference type="Gene3D" id="3.40.630.30">
    <property type="match status" value="1"/>
</dbReference>
<name>A0A1H9EFY5_9LACT</name>
<dbReference type="Pfam" id="PF13302">
    <property type="entry name" value="Acetyltransf_3"/>
    <property type="match status" value="1"/>
</dbReference>
<keyword evidence="3" id="KW-1185">Reference proteome</keyword>
<dbReference type="Proteomes" id="UP000198833">
    <property type="component" value="Unassembled WGS sequence"/>
</dbReference>
<dbReference type="OrthoDB" id="9797989at2"/>
<feature type="domain" description="N-acetyltransferase" evidence="1">
    <location>
        <begin position="1"/>
        <end position="168"/>
    </location>
</feature>
<dbReference type="SUPFAM" id="SSF55729">
    <property type="entry name" value="Acyl-CoA N-acyltransferases (Nat)"/>
    <property type="match status" value="1"/>
</dbReference>
<dbReference type="PANTHER" id="PTHR39173">
    <property type="entry name" value="ACETYLTRANSFERASE"/>
    <property type="match status" value="1"/>
</dbReference>
<dbReference type="GO" id="GO:0016747">
    <property type="term" value="F:acyltransferase activity, transferring groups other than amino-acyl groups"/>
    <property type="evidence" value="ECO:0007669"/>
    <property type="project" value="InterPro"/>
</dbReference>
<dbReference type="InterPro" id="IPR016181">
    <property type="entry name" value="Acyl_CoA_acyltransferase"/>
</dbReference>
<dbReference type="RefSeq" id="WP_092571958.1">
    <property type="nucleotide sequence ID" value="NZ_CALUDV010000003.1"/>
</dbReference>
<dbReference type="PROSITE" id="PS51186">
    <property type="entry name" value="GNAT"/>
    <property type="match status" value="1"/>
</dbReference>
<gene>
    <name evidence="2" type="ORF">SAMN04488558_10725</name>
</gene>
<dbReference type="STRING" id="89093.SAMN04488558_10725"/>
<organism evidence="2 3">
    <name type="scientific">Ignavigranum ruoffiae</name>
    <dbReference type="NCBI Taxonomy" id="89093"/>
    <lineage>
        <taxon>Bacteria</taxon>
        <taxon>Bacillati</taxon>
        <taxon>Bacillota</taxon>
        <taxon>Bacilli</taxon>
        <taxon>Lactobacillales</taxon>
        <taxon>Aerococcaceae</taxon>
        <taxon>Ignavigranum</taxon>
    </lineage>
</organism>
<dbReference type="PANTHER" id="PTHR39173:SF1">
    <property type="entry name" value="ACETYLTRANSFERASE"/>
    <property type="match status" value="1"/>
</dbReference>
<evidence type="ECO:0000313" key="3">
    <source>
        <dbReference type="Proteomes" id="UP000198833"/>
    </source>
</evidence>
<accession>A0A1H9EFY5</accession>
<dbReference type="InterPro" id="IPR000182">
    <property type="entry name" value="GNAT_dom"/>
</dbReference>
<evidence type="ECO:0000259" key="1">
    <source>
        <dbReference type="PROSITE" id="PS51186"/>
    </source>
</evidence>
<evidence type="ECO:0000313" key="2">
    <source>
        <dbReference type="EMBL" id="SEQ24545.1"/>
    </source>
</evidence>
<reference evidence="2 3" key="1">
    <citation type="submission" date="2016-10" db="EMBL/GenBank/DDBJ databases">
        <authorList>
            <person name="de Groot N.N."/>
        </authorList>
    </citation>
    <scope>NUCLEOTIDE SEQUENCE [LARGE SCALE GENOMIC DNA]</scope>
    <source>
        <strain evidence="2 3">DSM 15695</strain>
    </source>
</reference>
<proteinExistence type="predicted"/>